<evidence type="ECO:0000259" key="6">
    <source>
        <dbReference type="Pfam" id="PF05460"/>
    </source>
</evidence>
<dbReference type="Pfam" id="PF05460">
    <property type="entry name" value="ORC6"/>
    <property type="match status" value="1"/>
</dbReference>
<organism evidence="8 9">
    <name type="scientific">Cucumis melo var. makuwa</name>
    <name type="common">Oriental melon</name>
    <dbReference type="NCBI Taxonomy" id="1194695"/>
    <lineage>
        <taxon>Eukaryota</taxon>
        <taxon>Viridiplantae</taxon>
        <taxon>Streptophyta</taxon>
        <taxon>Embryophyta</taxon>
        <taxon>Tracheophyta</taxon>
        <taxon>Spermatophyta</taxon>
        <taxon>Magnoliopsida</taxon>
        <taxon>eudicotyledons</taxon>
        <taxon>Gunneridae</taxon>
        <taxon>Pentapetalae</taxon>
        <taxon>rosids</taxon>
        <taxon>fabids</taxon>
        <taxon>Cucurbitales</taxon>
        <taxon>Cucurbitaceae</taxon>
        <taxon>Benincaseae</taxon>
        <taxon>Cucumis</taxon>
    </lineage>
</organism>
<evidence type="ECO:0000256" key="5">
    <source>
        <dbReference type="ARBA" id="ARBA00023242"/>
    </source>
</evidence>
<evidence type="ECO:0000256" key="1">
    <source>
        <dbReference type="ARBA" id="ARBA00004123"/>
    </source>
</evidence>
<evidence type="ECO:0000259" key="7">
    <source>
        <dbReference type="Pfam" id="PF21913"/>
    </source>
</evidence>
<name>A0A5A7SMQ3_CUCMM</name>
<dbReference type="PANTHER" id="PTHR13394:SF0">
    <property type="entry name" value="ORIGIN RECOGNITION COMPLEX SUBUNIT 6"/>
    <property type="match status" value="1"/>
</dbReference>
<evidence type="ECO:0000256" key="2">
    <source>
        <dbReference type="ARBA" id="ARBA00010840"/>
    </source>
</evidence>
<sequence>MDFHNIARKLDLADSESLIRKAGELRRLSDLHFNSSLIGIGEVCKAVICLEIAATRLGVLFDRSSAIKLAGMSEKAYTRSFNLLQNGLGFKSRLDIRELAVQFGCVRLVASVQKGLSLYKDRFVASLPASRRVSADFSRPVFTAVAFYLCAKKNKLKVDKVKLIELSGTSESEFSCVRILLLFVNLCIEIETIINQLLSFQVATSMKDLCFDVFGISSVKKDPRDAKGNRDLLDALPEKRKREDGGYLSDDCEEFPRSKRCKPTAEQTYNQWKSSVIASNNLTKTKVLGKRTRQTSIHFFKEIKETDVK</sequence>
<comment type="subcellular location">
    <subcellularLocation>
        <location evidence="1">Nucleus</location>
    </subcellularLocation>
</comment>
<evidence type="ECO:0000256" key="3">
    <source>
        <dbReference type="ARBA" id="ARBA00022705"/>
    </source>
</evidence>
<keyword evidence="5" id="KW-0539">Nucleus</keyword>
<dbReference type="GO" id="GO:0006270">
    <property type="term" value="P:DNA replication initiation"/>
    <property type="evidence" value="ECO:0007669"/>
    <property type="project" value="TreeGrafter"/>
</dbReference>
<dbReference type="GO" id="GO:0003677">
    <property type="term" value="F:DNA binding"/>
    <property type="evidence" value="ECO:0007669"/>
    <property type="project" value="UniProtKB-KW"/>
</dbReference>
<dbReference type="InterPro" id="IPR054113">
    <property type="entry name" value="ORC6_cyclin-like_2nd"/>
</dbReference>
<dbReference type="Proteomes" id="UP000321393">
    <property type="component" value="Unassembled WGS sequence"/>
</dbReference>
<gene>
    <name evidence="8" type="ORF">E6C27_scaffold219G001810</name>
</gene>
<comment type="similarity">
    <text evidence="2">Belongs to the ORC6 family.</text>
</comment>
<dbReference type="AlphaFoldDB" id="A0A5A7SMQ3"/>
<keyword evidence="4" id="KW-0238">DNA-binding</keyword>
<dbReference type="CDD" id="cd11583">
    <property type="entry name" value="Orc6_mid"/>
    <property type="match status" value="1"/>
</dbReference>
<feature type="domain" description="ORC6 second cyclin-like" evidence="7">
    <location>
        <begin position="94"/>
        <end position="177"/>
    </location>
</feature>
<dbReference type="Gene3D" id="1.10.472.10">
    <property type="entry name" value="Cyclin-like"/>
    <property type="match status" value="1"/>
</dbReference>
<dbReference type="OrthoDB" id="5552484at2759"/>
<dbReference type="STRING" id="1194695.A0A5A7SMQ3"/>
<dbReference type="EMBL" id="SSTE01021801">
    <property type="protein sequence ID" value="KAA0032322.1"/>
    <property type="molecule type" value="Genomic_DNA"/>
</dbReference>
<comment type="caution">
    <text evidence="8">The sequence shown here is derived from an EMBL/GenBank/DDBJ whole genome shotgun (WGS) entry which is preliminary data.</text>
</comment>
<dbReference type="GO" id="GO:0005664">
    <property type="term" value="C:nuclear origin of replication recognition complex"/>
    <property type="evidence" value="ECO:0007669"/>
    <property type="project" value="InterPro"/>
</dbReference>
<evidence type="ECO:0000313" key="9">
    <source>
        <dbReference type="Proteomes" id="UP000321393"/>
    </source>
</evidence>
<evidence type="ECO:0000256" key="4">
    <source>
        <dbReference type="ARBA" id="ARBA00023125"/>
    </source>
</evidence>
<keyword evidence="3" id="KW-0235">DNA replication</keyword>
<dbReference type="Pfam" id="PF21913">
    <property type="entry name" value="ORC6_2nd"/>
    <property type="match status" value="1"/>
</dbReference>
<reference evidence="8 9" key="1">
    <citation type="submission" date="2019-08" db="EMBL/GenBank/DDBJ databases">
        <title>Draft genome sequences of two oriental melons (Cucumis melo L. var makuwa).</title>
        <authorList>
            <person name="Kwon S.-Y."/>
        </authorList>
    </citation>
    <scope>NUCLEOTIDE SEQUENCE [LARGE SCALE GENOMIC DNA]</scope>
    <source>
        <strain evidence="9">cv. SW 3</strain>
        <tissue evidence="8">Leaf</tissue>
    </source>
</reference>
<proteinExistence type="inferred from homology"/>
<dbReference type="InterPro" id="IPR020529">
    <property type="entry name" value="ORC6_met/pln"/>
</dbReference>
<protein>
    <submittedName>
        <fullName evidence="8">Origin of replication complex subunit 6</fullName>
    </submittedName>
</protein>
<feature type="domain" description="ORC6 first cyclin-like" evidence="6">
    <location>
        <begin position="5"/>
        <end position="91"/>
    </location>
</feature>
<dbReference type="PANTHER" id="PTHR13394">
    <property type="entry name" value="ORIGIN RECOGNITION COMPLEX SUBUNIT 6"/>
    <property type="match status" value="1"/>
</dbReference>
<dbReference type="InterPro" id="IPR008721">
    <property type="entry name" value="ORC6_cyclin_first"/>
</dbReference>
<accession>A0A5A7SMQ3</accession>
<evidence type="ECO:0000313" key="8">
    <source>
        <dbReference type="EMBL" id="KAA0032322.1"/>
    </source>
</evidence>